<gene>
    <name evidence="1" type="ORF">Zmor_005515</name>
</gene>
<dbReference type="AlphaFoldDB" id="A0AA38IUN3"/>
<sequence>MGSVLGSACAVTANPTIAHIAALIDKAKGAGRRFGGANSEGWAVGKWGDGIGTAVVAAGWGSGCQVLGKQQPHALGCVWRCNSRWN</sequence>
<evidence type="ECO:0000313" key="1">
    <source>
        <dbReference type="EMBL" id="KAJ3661099.1"/>
    </source>
</evidence>
<evidence type="ECO:0000313" key="2">
    <source>
        <dbReference type="Proteomes" id="UP001168821"/>
    </source>
</evidence>
<comment type="caution">
    <text evidence="1">The sequence shown here is derived from an EMBL/GenBank/DDBJ whole genome shotgun (WGS) entry which is preliminary data.</text>
</comment>
<dbReference type="EMBL" id="JALNTZ010000002">
    <property type="protein sequence ID" value="KAJ3661099.1"/>
    <property type="molecule type" value="Genomic_DNA"/>
</dbReference>
<accession>A0AA38IUN3</accession>
<dbReference type="Proteomes" id="UP001168821">
    <property type="component" value="Unassembled WGS sequence"/>
</dbReference>
<keyword evidence="2" id="KW-1185">Reference proteome</keyword>
<protein>
    <submittedName>
        <fullName evidence="1">Uncharacterized protein</fullName>
    </submittedName>
</protein>
<proteinExistence type="predicted"/>
<reference evidence="1" key="1">
    <citation type="journal article" date="2023" name="G3 (Bethesda)">
        <title>Whole genome assemblies of Zophobas morio and Tenebrio molitor.</title>
        <authorList>
            <person name="Kaur S."/>
            <person name="Stinson S.A."/>
            <person name="diCenzo G.C."/>
        </authorList>
    </citation>
    <scope>NUCLEOTIDE SEQUENCE</scope>
    <source>
        <strain evidence="1">QUZm001</strain>
    </source>
</reference>
<name>A0AA38IUN3_9CUCU</name>
<organism evidence="1 2">
    <name type="scientific">Zophobas morio</name>
    <dbReference type="NCBI Taxonomy" id="2755281"/>
    <lineage>
        <taxon>Eukaryota</taxon>
        <taxon>Metazoa</taxon>
        <taxon>Ecdysozoa</taxon>
        <taxon>Arthropoda</taxon>
        <taxon>Hexapoda</taxon>
        <taxon>Insecta</taxon>
        <taxon>Pterygota</taxon>
        <taxon>Neoptera</taxon>
        <taxon>Endopterygota</taxon>
        <taxon>Coleoptera</taxon>
        <taxon>Polyphaga</taxon>
        <taxon>Cucujiformia</taxon>
        <taxon>Tenebrionidae</taxon>
        <taxon>Zophobas</taxon>
    </lineage>
</organism>